<organism evidence="2 3">
    <name type="scientific">Pseudalgibacter alginicilyticus</name>
    <dbReference type="NCBI Taxonomy" id="1736674"/>
    <lineage>
        <taxon>Bacteria</taxon>
        <taxon>Pseudomonadati</taxon>
        <taxon>Bacteroidota</taxon>
        <taxon>Flavobacteriia</taxon>
        <taxon>Flavobacteriales</taxon>
        <taxon>Flavobacteriaceae</taxon>
        <taxon>Pseudalgibacter</taxon>
    </lineage>
</organism>
<gene>
    <name evidence="2" type="ORF">APS56_15470</name>
</gene>
<keyword evidence="1" id="KW-0472">Membrane</keyword>
<protein>
    <submittedName>
        <fullName evidence="2">Uncharacterized protein</fullName>
    </submittedName>
</protein>
<evidence type="ECO:0000313" key="3">
    <source>
        <dbReference type="Proteomes" id="UP000057981"/>
    </source>
</evidence>
<keyword evidence="3" id="KW-1185">Reference proteome</keyword>
<dbReference type="RefSeq" id="WP_054730445.1">
    <property type="nucleotide sequence ID" value="NZ_CP012898.1"/>
</dbReference>
<dbReference type="KEGG" id="ahz:APS56_15470"/>
<sequence>MTNEIIIAITSTSFVWAIILLILLTNIKKKNIEILKNQEIDFEKEKNQILDRLRTEKHSEFNKGYELGTGESDFIVQVEPYKNTIGKKGYFQNSQVMEIGYIYRLFVKGIPSLDPHIQIVEKIKISDLNEQNVNSAIEKLDILISKIPSPHLRLVGNVKDFGTKILKSIKTKRK</sequence>
<dbReference type="Proteomes" id="UP000057981">
    <property type="component" value="Chromosome"/>
</dbReference>
<accession>A0A0N7HYX2</accession>
<keyword evidence="1" id="KW-1133">Transmembrane helix</keyword>
<proteinExistence type="predicted"/>
<evidence type="ECO:0000256" key="1">
    <source>
        <dbReference type="SAM" id="Phobius"/>
    </source>
</evidence>
<reference evidence="2 3" key="1">
    <citation type="submission" date="2015-10" db="EMBL/GenBank/DDBJ databases">
        <authorList>
            <person name="Gilbert D.G."/>
        </authorList>
    </citation>
    <scope>NUCLEOTIDE SEQUENCE [LARGE SCALE GENOMIC DNA]</scope>
    <source>
        <strain evidence="3">HZ-22</strain>
    </source>
</reference>
<keyword evidence="1" id="KW-0812">Transmembrane</keyword>
<feature type="transmembrane region" description="Helical" evidence="1">
    <location>
        <begin position="6"/>
        <end position="27"/>
    </location>
</feature>
<name>A0A0N7HYX2_9FLAO</name>
<dbReference type="OrthoDB" id="1371297at2"/>
<evidence type="ECO:0000313" key="2">
    <source>
        <dbReference type="EMBL" id="ALJ06446.1"/>
    </source>
</evidence>
<dbReference type="EMBL" id="CP012898">
    <property type="protein sequence ID" value="ALJ06446.1"/>
    <property type="molecule type" value="Genomic_DNA"/>
</dbReference>
<dbReference type="AlphaFoldDB" id="A0A0N7HYX2"/>